<evidence type="ECO:0000313" key="3">
    <source>
        <dbReference type="WBParaSite" id="NBR_0000826501-mRNA-1"/>
    </source>
</evidence>
<proteinExistence type="predicted"/>
<evidence type="ECO:0000313" key="2">
    <source>
        <dbReference type="Proteomes" id="UP000271162"/>
    </source>
</evidence>
<dbReference type="EMBL" id="UYSL01019983">
    <property type="protein sequence ID" value="VDL71855.1"/>
    <property type="molecule type" value="Genomic_DNA"/>
</dbReference>
<accession>A0A0N4XYT2</accession>
<organism evidence="3">
    <name type="scientific">Nippostrongylus brasiliensis</name>
    <name type="common">Rat hookworm</name>
    <dbReference type="NCBI Taxonomy" id="27835"/>
    <lineage>
        <taxon>Eukaryota</taxon>
        <taxon>Metazoa</taxon>
        <taxon>Ecdysozoa</taxon>
        <taxon>Nematoda</taxon>
        <taxon>Chromadorea</taxon>
        <taxon>Rhabditida</taxon>
        <taxon>Rhabditina</taxon>
        <taxon>Rhabditomorpha</taxon>
        <taxon>Strongyloidea</taxon>
        <taxon>Heligmosomidae</taxon>
        <taxon>Nippostrongylus</taxon>
    </lineage>
</organism>
<dbReference type="AlphaFoldDB" id="A0A0N4XYT2"/>
<reference evidence="1 2" key="2">
    <citation type="submission" date="2018-11" db="EMBL/GenBank/DDBJ databases">
        <authorList>
            <consortium name="Pathogen Informatics"/>
        </authorList>
    </citation>
    <scope>NUCLEOTIDE SEQUENCE [LARGE SCALE GENOMIC DNA]</scope>
</reference>
<gene>
    <name evidence="1" type="ORF">NBR_LOCUS8266</name>
</gene>
<sequence>MDKSSTKRRLMQNGIMMFVGQKPPWRVMKTFRTTCFPPHWREEFDQFNQANCKRTIFTRLGAFASSEKEFATFVRAADSREQQEIESSECFPSSRNIADRLLVHEHAARAMAKMLSDLTKKKNNLLSQNLERGKKEIGEKNFKPFKLWR</sequence>
<name>A0A0N4XYT2_NIPBR</name>
<protein>
    <submittedName>
        <fullName evidence="1 3">Uncharacterized protein</fullName>
    </submittedName>
</protein>
<reference evidence="3" key="1">
    <citation type="submission" date="2017-02" db="UniProtKB">
        <authorList>
            <consortium name="WormBaseParasite"/>
        </authorList>
    </citation>
    <scope>IDENTIFICATION</scope>
</reference>
<dbReference type="Proteomes" id="UP000271162">
    <property type="component" value="Unassembled WGS sequence"/>
</dbReference>
<dbReference type="WBParaSite" id="NBR_0000826501-mRNA-1">
    <property type="protein sequence ID" value="NBR_0000826501-mRNA-1"/>
    <property type="gene ID" value="NBR_0000826501"/>
</dbReference>
<evidence type="ECO:0000313" key="1">
    <source>
        <dbReference type="EMBL" id="VDL71855.1"/>
    </source>
</evidence>
<keyword evidence="2" id="KW-1185">Reference proteome</keyword>